<reference evidence="6" key="1">
    <citation type="submission" date="2018-09" db="EMBL/GenBank/DDBJ databases">
        <authorList>
            <person name="Kim I."/>
        </authorList>
    </citation>
    <scope>NUCLEOTIDE SEQUENCE [LARGE SCALE GENOMIC DNA]</scope>
    <source>
        <strain evidence="6">DD4a</strain>
    </source>
</reference>
<dbReference type="Proteomes" id="UP000265742">
    <property type="component" value="Unassembled WGS sequence"/>
</dbReference>
<dbReference type="PROSITE" id="PS51186">
    <property type="entry name" value="GNAT"/>
    <property type="match status" value="1"/>
</dbReference>
<comment type="caution">
    <text evidence="5">The sequence shown here is derived from an EMBL/GenBank/DDBJ whole genome shotgun (WGS) entry which is preliminary data.</text>
</comment>
<dbReference type="InterPro" id="IPR016181">
    <property type="entry name" value="Acyl_CoA_acyltransferase"/>
</dbReference>
<evidence type="ECO:0000256" key="2">
    <source>
        <dbReference type="ARBA" id="ARBA00023315"/>
    </source>
</evidence>
<dbReference type="SUPFAM" id="SSF55729">
    <property type="entry name" value="Acyl-CoA N-acyltransferases (Nat)"/>
    <property type="match status" value="1"/>
</dbReference>
<proteinExistence type="predicted"/>
<name>A0A3A1TXB4_9MICO</name>
<dbReference type="Pfam" id="PF00583">
    <property type="entry name" value="Acetyltransf_1"/>
    <property type="match status" value="1"/>
</dbReference>
<dbReference type="InterPro" id="IPR000182">
    <property type="entry name" value="GNAT_dom"/>
</dbReference>
<dbReference type="Gene3D" id="3.40.630.30">
    <property type="match status" value="1"/>
</dbReference>
<evidence type="ECO:0000313" key="6">
    <source>
        <dbReference type="Proteomes" id="UP000265742"/>
    </source>
</evidence>
<sequence>MRWVAADDPVLRPLIEDLARDYDARYAPTDGVPSSAELTRYPPEAFAAERGGAFLALLEDGVLVAGGAVKRGGAGDDGRPLGELKRMWTHPGRRRRGLAGRVLALLEARAAELGYTGLELTTGAKQPEAVALYLRHGWTPDFDPAVPQDEAAYLRFTKPAPRPPGPGQPATGGVIGRATTGLE</sequence>
<dbReference type="AlphaFoldDB" id="A0A3A1TXB4"/>
<dbReference type="InterPro" id="IPR050832">
    <property type="entry name" value="Bact_Acetyltransf"/>
</dbReference>
<feature type="region of interest" description="Disordered" evidence="3">
    <location>
        <begin position="158"/>
        <end position="183"/>
    </location>
</feature>
<keyword evidence="2" id="KW-0012">Acyltransferase</keyword>
<evidence type="ECO:0000256" key="3">
    <source>
        <dbReference type="SAM" id="MobiDB-lite"/>
    </source>
</evidence>
<dbReference type="OrthoDB" id="70840at2"/>
<evidence type="ECO:0000313" key="5">
    <source>
        <dbReference type="EMBL" id="RIX28832.1"/>
    </source>
</evidence>
<keyword evidence="6" id="KW-1185">Reference proteome</keyword>
<gene>
    <name evidence="5" type="ORF">D1781_08660</name>
</gene>
<dbReference type="EMBL" id="QXTG01000002">
    <property type="protein sequence ID" value="RIX28832.1"/>
    <property type="molecule type" value="Genomic_DNA"/>
</dbReference>
<dbReference type="PANTHER" id="PTHR43877">
    <property type="entry name" value="AMINOALKYLPHOSPHONATE N-ACETYLTRANSFERASE-RELATED-RELATED"/>
    <property type="match status" value="1"/>
</dbReference>
<dbReference type="GO" id="GO:0016747">
    <property type="term" value="F:acyltransferase activity, transferring groups other than amino-acyl groups"/>
    <property type="evidence" value="ECO:0007669"/>
    <property type="project" value="InterPro"/>
</dbReference>
<protein>
    <submittedName>
        <fullName evidence="5">GNAT family N-acetyltransferase</fullName>
    </submittedName>
</protein>
<dbReference type="PANTHER" id="PTHR43877:SF2">
    <property type="entry name" value="AMINOALKYLPHOSPHONATE N-ACETYLTRANSFERASE-RELATED"/>
    <property type="match status" value="1"/>
</dbReference>
<accession>A0A3A1TXB4</accession>
<keyword evidence="1 5" id="KW-0808">Transferase</keyword>
<evidence type="ECO:0000256" key="1">
    <source>
        <dbReference type="ARBA" id="ARBA00022679"/>
    </source>
</evidence>
<feature type="domain" description="N-acetyltransferase" evidence="4">
    <location>
        <begin position="9"/>
        <end position="159"/>
    </location>
</feature>
<organism evidence="5 6">
    <name type="scientific">Amnibacterium setariae</name>
    <dbReference type="NCBI Taxonomy" id="2306585"/>
    <lineage>
        <taxon>Bacteria</taxon>
        <taxon>Bacillati</taxon>
        <taxon>Actinomycetota</taxon>
        <taxon>Actinomycetes</taxon>
        <taxon>Micrococcales</taxon>
        <taxon>Microbacteriaceae</taxon>
        <taxon>Amnibacterium</taxon>
    </lineage>
</organism>
<evidence type="ECO:0000259" key="4">
    <source>
        <dbReference type="PROSITE" id="PS51186"/>
    </source>
</evidence>